<name>A0A8S3BAV8_9BILA</name>
<dbReference type="Pfam" id="PF03644">
    <property type="entry name" value="Glyco_hydro_85"/>
    <property type="match status" value="1"/>
</dbReference>
<feature type="non-terminal residue" evidence="2">
    <location>
        <position position="1"/>
    </location>
</feature>
<protein>
    <recommendedName>
        <fullName evidence="1">Cytosolic endo-beta-N-acetylglucosaminidase TIM barrel domain-containing protein</fullName>
    </recommendedName>
</protein>
<accession>A0A8S3BAV8</accession>
<feature type="domain" description="Cytosolic endo-beta-N-acetylglucosaminidase TIM barrel" evidence="1">
    <location>
        <begin position="1"/>
        <end position="61"/>
    </location>
</feature>
<evidence type="ECO:0000313" key="2">
    <source>
        <dbReference type="EMBL" id="CAF4814642.1"/>
    </source>
</evidence>
<feature type="non-terminal residue" evidence="2">
    <location>
        <position position="61"/>
    </location>
</feature>
<dbReference type="GO" id="GO:0033925">
    <property type="term" value="F:mannosyl-glycoprotein endo-beta-N-acetylglucosaminidase activity"/>
    <property type="evidence" value="ECO:0007669"/>
    <property type="project" value="UniProtKB-EC"/>
</dbReference>
<dbReference type="InterPro" id="IPR032979">
    <property type="entry name" value="ENGase"/>
</dbReference>
<dbReference type="Gene3D" id="3.20.20.80">
    <property type="entry name" value="Glycosidases"/>
    <property type="match status" value="1"/>
</dbReference>
<reference evidence="2" key="1">
    <citation type="submission" date="2021-02" db="EMBL/GenBank/DDBJ databases">
        <authorList>
            <person name="Nowell W R."/>
        </authorList>
    </citation>
    <scope>NUCLEOTIDE SEQUENCE</scope>
</reference>
<evidence type="ECO:0000313" key="3">
    <source>
        <dbReference type="Proteomes" id="UP000676336"/>
    </source>
</evidence>
<dbReference type="PANTHER" id="PTHR13246:SF1">
    <property type="entry name" value="CYTOSOLIC ENDO-BETA-N-ACETYLGLUCOSAMINIDASE"/>
    <property type="match status" value="1"/>
</dbReference>
<gene>
    <name evidence="2" type="ORF">SMN809_LOCUS47751</name>
</gene>
<proteinExistence type="predicted"/>
<evidence type="ECO:0000259" key="1">
    <source>
        <dbReference type="Pfam" id="PF03644"/>
    </source>
</evidence>
<dbReference type="GO" id="GO:0005829">
    <property type="term" value="C:cytosol"/>
    <property type="evidence" value="ECO:0007669"/>
    <property type="project" value="UniProtKB-SubCell"/>
</dbReference>
<dbReference type="Proteomes" id="UP000676336">
    <property type="component" value="Unassembled WGS sequence"/>
</dbReference>
<dbReference type="EMBL" id="CAJOBI010151974">
    <property type="protein sequence ID" value="CAF4814642.1"/>
    <property type="molecule type" value="Genomic_DNA"/>
</dbReference>
<sequence>TWKPEMLLESKITAGQRCRDVFVGIDVFGRGCFGGGGFNTCEAMTISYKSDLSTAIFAPGW</sequence>
<dbReference type="PANTHER" id="PTHR13246">
    <property type="entry name" value="ENDO BETA N-ACETYLGLUCOSAMINIDASE"/>
    <property type="match status" value="1"/>
</dbReference>
<comment type="caution">
    <text evidence="2">The sequence shown here is derived from an EMBL/GenBank/DDBJ whole genome shotgun (WGS) entry which is preliminary data.</text>
</comment>
<dbReference type="AlphaFoldDB" id="A0A8S3BAV8"/>
<dbReference type="InterPro" id="IPR005201">
    <property type="entry name" value="TIM_ENGase"/>
</dbReference>
<organism evidence="2 3">
    <name type="scientific">Rotaria magnacalcarata</name>
    <dbReference type="NCBI Taxonomy" id="392030"/>
    <lineage>
        <taxon>Eukaryota</taxon>
        <taxon>Metazoa</taxon>
        <taxon>Spiralia</taxon>
        <taxon>Gnathifera</taxon>
        <taxon>Rotifera</taxon>
        <taxon>Eurotatoria</taxon>
        <taxon>Bdelloidea</taxon>
        <taxon>Philodinida</taxon>
        <taxon>Philodinidae</taxon>
        <taxon>Rotaria</taxon>
    </lineage>
</organism>